<gene>
    <name evidence="10" type="ORF">ACJRO7_018006</name>
</gene>
<dbReference type="FunFam" id="3.40.50.300:FF:000315">
    <property type="entry name" value="Adenylate kinase 1"/>
    <property type="match status" value="1"/>
</dbReference>
<comment type="caution">
    <text evidence="9">Lacks conserved residue(s) required for the propagation of feature annotation.</text>
</comment>
<evidence type="ECO:0000256" key="8">
    <source>
        <dbReference type="ARBA" id="ARBA00048116"/>
    </source>
</evidence>
<evidence type="ECO:0000256" key="4">
    <source>
        <dbReference type="ARBA" id="ARBA00022777"/>
    </source>
</evidence>
<keyword evidence="6 9" id="KW-0665">Pyrimidine biosynthesis</keyword>
<dbReference type="Proteomes" id="UP001634007">
    <property type="component" value="Unassembled WGS sequence"/>
</dbReference>
<dbReference type="SUPFAM" id="SSF52540">
    <property type="entry name" value="P-loop containing nucleoside triphosphate hydrolases"/>
    <property type="match status" value="1"/>
</dbReference>
<keyword evidence="11" id="KW-1185">Reference proteome</keyword>
<dbReference type="InterPro" id="IPR006266">
    <property type="entry name" value="UMP_CMP_kinase"/>
</dbReference>
<feature type="binding site" evidence="9">
    <location>
        <position position="142"/>
    </location>
    <ligand>
        <name>ATP</name>
        <dbReference type="ChEBI" id="CHEBI:30616"/>
    </ligand>
</feature>
<sequence length="207" mass="23107">MGSVIDVTIEEGSLTEKKPTVVFVLGGPGSGKGTQCANIVQHFGFTHLSAGDLLRAEIKSGSENGTMIQNMIKEGKIVPSEVTIKLLQKAIQESGNDKFLIDGFPRNEENRAAFEAVTKIEPEFVLFFDCSEEEMERRLLSRNQGREDDNIETIRKRFKVFLESSLPVIEYYNSKEKVRKIDAGKPVEEVFEAVKVIFTSNSEKATV</sequence>
<accession>A0ABD3KTE5</accession>
<dbReference type="InterPro" id="IPR000850">
    <property type="entry name" value="Adenylat/UMP-CMP_kin"/>
</dbReference>
<keyword evidence="2 9" id="KW-0808">Transferase</keyword>
<feature type="binding site" evidence="9">
    <location>
        <position position="185"/>
    </location>
    <ligand>
        <name>ATP</name>
        <dbReference type="ChEBI" id="CHEBI:30616"/>
    </ligand>
</feature>
<dbReference type="Gene3D" id="3.40.50.300">
    <property type="entry name" value="P-loop containing nucleotide triphosphate hydrolases"/>
    <property type="match status" value="1"/>
</dbReference>
<keyword evidence="1 9" id="KW-0963">Cytoplasm</keyword>
<comment type="function">
    <text evidence="9">Catalyzes the phosphorylation of pyrimidine nucleoside monophosphates at the expense of ATP. Plays an important role in de novo pyrimidine nucleotide biosynthesis. Has preference for UMP and CMP as phosphate acceptors.</text>
</comment>
<dbReference type="GO" id="GO:0006221">
    <property type="term" value="P:pyrimidine nucleotide biosynthetic process"/>
    <property type="evidence" value="ECO:0007669"/>
    <property type="project" value="UniProtKB-UniRule"/>
</dbReference>
<evidence type="ECO:0000313" key="11">
    <source>
        <dbReference type="Proteomes" id="UP001634007"/>
    </source>
</evidence>
<feature type="binding site" evidence="9">
    <location>
        <position position="157"/>
    </location>
    <ligand>
        <name>a ribonucleoside 5'-phosphate</name>
        <dbReference type="ChEBI" id="CHEBI:58043"/>
    </ligand>
</feature>
<dbReference type="PRINTS" id="PR00094">
    <property type="entry name" value="ADENYLTKNASE"/>
</dbReference>
<dbReference type="InterPro" id="IPR033690">
    <property type="entry name" value="Adenylat_kinase_CS"/>
</dbReference>
<comment type="caution">
    <text evidence="10">The sequence shown here is derived from an EMBL/GenBank/DDBJ whole genome shotgun (WGS) entry which is preliminary data.</text>
</comment>
<feature type="binding site" evidence="9">
    <location>
        <position position="110"/>
    </location>
    <ligand>
        <name>CMP</name>
        <dbReference type="ChEBI" id="CHEBI:60377"/>
    </ligand>
</feature>
<dbReference type="HAMAP" id="MF_03172">
    <property type="entry name" value="Adenylate_kinase_UMP_CMP_kin"/>
    <property type="match status" value="1"/>
</dbReference>
<evidence type="ECO:0000256" key="2">
    <source>
        <dbReference type="ARBA" id="ARBA00022679"/>
    </source>
</evidence>
<feature type="binding site" evidence="9">
    <location>
        <position position="146"/>
    </location>
    <ligand>
        <name>a ribonucleoside 5'-phosphate</name>
        <dbReference type="ChEBI" id="CHEBI:58043"/>
    </ligand>
</feature>
<comment type="similarity">
    <text evidence="9">Belongs to the adenylate kinase family. UMP-CMP kinase subfamily.</text>
</comment>
<proteinExistence type="inferred from homology"/>
<dbReference type="GO" id="GO:0009123">
    <property type="term" value="P:nucleoside monophosphate metabolic process"/>
    <property type="evidence" value="ECO:0007669"/>
    <property type="project" value="UniProtKB-ARBA"/>
</dbReference>
<keyword evidence="3 9" id="KW-0547">Nucleotide-binding</keyword>
<evidence type="ECO:0000256" key="5">
    <source>
        <dbReference type="ARBA" id="ARBA00022840"/>
    </source>
</evidence>
<dbReference type="CDD" id="cd01428">
    <property type="entry name" value="ADK"/>
    <property type="match status" value="1"/>
</dbReference>
<dbReference type="HAMAP" id="MF_00235">
    <property type="entry name" value="Adenylate_kinase_Adk"/>
    <property type="match status" value="1"/>
</dbReference>
<dbReference type="AlphaFoldDB" id="A0ABD3KTE5"/>
<reference evidence="10 11" key="1">
    <citation type="submission" date="2024-11" db="EMBL/GenBank/DDBJ databases">
        <title>Chromosome-level genome assembly of Eucalyptus globulus Labill. provides insights into its genome evolution.</title>
        <authorList>
            <person name="Li X."/>
        </authorList>
    </citation>
    <scope>NUCLEOTIDE SEQUENCE [LARGE SCALE GENOMIC DNA]</scope>
    <source>
        <strain evidence="10">CL2024</strain>
        <tissue evidence="10">Fresh tender leaves</tissue>
    </source>
</reference>
<organism evidence="10 11">
    <name type="scientific">Eucalyptus globulus</name>
    <name type="common">Tasmanian blue gum</name>
    <dbReference type="NCBI Taxonomy" id="34317"/>
    <lineage>
        <taxon>Eukaryota</taxon>
        <taxon>Viridiplantae</taxon>
        <taxon>Streptophyta</taxon>
        <taxon>Embryophyta</taxon>
        <taxon>Tracheophyta</taxon>
        <taxon>Spermatophyta</taxon>
        <taxon>Magnoliopsida</taxon>
        <taxon>eudicotyledons</taxon>
        <taxon>Gunneridae</taxon>
        <taxon>Pentapetalae</taxon>
        <taxon>rosids</taxon>
        <taxon>malvids</taxon>
        <taxon>Myrtales</taxon>
        <taxon>Myrtaceae</taxon>
        <taxon>Myrtoideae</taxon>
        <taxon>Eucalypteae</taxon>
        <taxon>Eucalyptus</taxon>
    </lineage>
</organism>
<feature type="binding site" evidence="9">
    <location>
        <begin position="76"/>
        <end position="78"/>
    </location>
    <ligand>
        <name>a ribonucleoside 5'-phosphate</name>
        <dbReference type="ChEBI" id="CHEBI:58043"/>
    </ligand>
</feature>
<dbReference type="PROSITE" id="PS00113">
    <property type="entry name" value="ADENYLATE_KINASE"/>
    <property type="match status" value="1"/>
</dbReference>
<protein>
    <recommendedName>
        <fullName evidence="9">UMP-CMP kinase</fullName>
        <ecNumber evidence="9">2.7.4.14</ecNumber>
    </recommendedName>
    <alternativeName>
        <fullName evidence="9">Deoxycytidylate kinase</fullName>
        <shortName evidence="9">CK</shortName>
        <shortName evidence="9">dCMP kinase</shortName>
    </alternativeName>
    <alternativeName>
        <fullName evidence="9">Uridine monophosphate/cytidine monophosphate kinase</fullName>
        <shortName evidence="9">UMP/CMP kinase</shortName>
        <shortName evidence="9">UMP/CMPK</shortName>
    </alternativeName>
</protein>
<feature type="binding site" evidence="9">
    <location>
        <begin position="103"/>
        <end position="106"/>
    </location>
    <ligand>
        <name>a ribonucleoside 5'-phosphate</name>
        <dbReference type="ChEBI" id="CHEBI:58043"/>
    </ligand>
</feature>
<name>A0ABD3KTE5_EUCGL</name>
<feature type="binding site" evidence="9">
    <location>
        <begin position="29"/>
        <end position="34"/>
    </location>
    <ligand>
        <name>ATP</name>
        <dbReference type="ChEBI" id="CHEBI:30616"/>
    </ligand>
</feature>
<evidence type="ECO:0000256" key="9">
    <source>
        <dbReference type="HAMAP-Rule" id="MF_03172"/>
    </source>
</evidence>
<evidence type="ECO:0000256" key="7">
    <source>
        <dbReference type="ARBA" id="ARBA00023242"/>
    </source>
</evidence>
<dbReference type="InterPro" id="IPR027417">
    <property type="entry name" value="P-loop_NTPase"/>
</dbReference>
<comment type="subcellular location">
    <subcellularLocation>
        <location evidence="9">Cytoplasm</location>
    </subcellularLocation>
    <subcellularLocation>
        <location evidence="9">Nucleus</location>
    </subcellularLocation>
</comment>
<keyword evidence="4 9" id="KW-0418">Kinase</keyword>
<dbReference type="GO" id="GO:0005634">
    <property type="term" value="C:nucleus"/>
    <property type="evidence" value="ECO:0007669"/>
    <property type="project" value="UniProtKB-SubCell"/>
</dbReference>
<dbReference type="GO" id="GO:0005737">
    <property type="term" value="C:cytoplasm"/>
    <property type="evidence" value="ECO:0007669"/>
    <property type="project" value="UniProtKB-SubCell"/>
</dbReference>
<dbReference type="Pfam" id="PF00406">
    <property type="entry name" value="ADK"/>
    <property type="match status" value="1"/>
</dbReference>
<evidence type="ECO:0000313" key="10">
    <source>
        <dbReference type="EMBL" id="KAL3742622.1"/>
    </source>
</evidence>
<comment type="cofactor">
    <cofactor evidence="9">
        <name>Mg(2+)</name>
        <dbReference type="ChEBI" id="CHEBI:18420"/>
    </cofactor>
    <text evidence="9">Binds 1 Mg(2+) ion per monomer.</text>
</comment>
<comment type="catalytic activity">
    <reaction evidence="9">
        <text>CMP + ATP = CDP + ADP</text>
        <dbReference type="Rhea" id="RHEA:11600"/>
        <dbReference type="ChEBI" id="CHEBI:30616"/>
        <dbReference type="ChEBI" id="CHEBI:58069"/>
        <dbReference type="ChEBI" id="CHEBI:60377"/>
        <dbReference type="ChEBI" id="CHEBI:456216"/>
        <dbReference type="EC" id="2.7.4.14"/>
    </reaction>
</comment>
<dbReference type="GO" id="GO:0005524">
    <property type="term" value="F:ATP binding"/>
    <property type="evidence" value="ECO:0007669"/>
    <property type="project" value="UniProtKB-KW"/>
</dbReference>
<dbReference type="GO" id="GO:0016301">
    <property type="term" value="F:kinase activity"/>
    <property type="evidence" value="ECO:0007669"/>
    <property type="project" value="UniProtKB-KW"/>
</dbReference>
<comment type="domain">
    <text evidence="9">Consists of three domains, a large central CORE domain and two small peripheral domains, NMPbind and LID, which undergo movements during catalysis. The LID domain closes over the site of phosphoryl transfer upon ATP binding. Assembling and dissambling the active center during each catalytic cycle provides an effective means to prevent ATP hydrolysis.</text>
</comment>
<comment type="catalytic activity">
    <reaction evidence="9">
        <text>dCMP + ATP = dCDP + ADP</text>
        <dbReference type="Rhea" id="RHEA:25094"/>
        <dbReference type="ChEBI" id="CHEBI:30616"/>
        <dbReference type="ChEBI" id="CHEBI:57566"/>
        <dbReference type="ChEBI" id="CHEBI:58593"/>
        <dbReference type="ChEBI" id="CHEBI:456216"/>
        <dbReference type="EC" id="2.7.4.14"/>
    </reaction>
</comment>
<keyword evidence="7 9" id="KW-0539">Nucleus</keyword>
<dbReference type="PANTHER" id="PTHR23359">
    <property type="entry name" value="NUCLEOTIDE KINASE"/>
    <property type="match status" value="1"/>
</dbReference>
<dbReference type="NCBIfam" id="TIGR01359">
    <property type="entry name" value="UMP_CMP_kin_fam"/>
    <property type="match status" value="1"/>
</dbReference>
<comment type="subunit">
    <text evidence="9">Monomer.</text>
</comment>
<evidence type="ECO:0000256" key="6">
    <source>
        <dbReference type="ARBA" id="ARBA00022975"/>
    </source>
</evidence>
<keyword evidence="5 9" id="KW-0067">ATP-binding</keyword>
<evidence type="ECO:0000256" key="3">
    <source>
        <dbReference type="ARBA" id="ARBA00022741"/>
    </source>
</evidence>
<dbReference type="EMBL" id="JBJKBG010000004">
    <property type="protein sequence ID" value="KAL3742622.1"/>
    <property type="molecule type" value="Genomic_DNA"/>
</dbReference>
<evidence type="ECO:0000256" key="1">
    <source>
        <dbReference type="ARBA" id="ARBA00022490"/>
    </source>
</evidence>
<feature type="binding site" evidence="9">
    <location>
        <position position="55"/>
    </location>
    <ligand>
        <name>a ribonucleoside 5'-phosphate</name>
        <dbReference type="ChEBI" id="CHEBI:58043"/>
    </ligand>
</feature>
<dbReference type="EC" id="2.7.4.14" evidence="9"/>
<comment type="catalytic activity">
    <reaction evidence="8 9">
        <text>UMP + ATP = UDP + ADP</text>
        <dbReference type="Rhea" id="RHEA:24400"/>
        <dbReference type="ChEBI" id="CHEBI:30616"/>
        <dbReference type="ChEBI" id="CHEBI:57865"/>
        <dbReference type="ChEBI" id="CHEBI:58223"/>
        <dbReference type="ChEBI" id="CHEBI:456216"/>
        <dbReference type="EC" id="2.7.4.14"/>
    </reaction>
</comment>